<keyword evidence="2" id="KW-1185">Reference proteome</keyword>
<sequence>SAYKTPYILGTPLQSPNIYLVATYLERNKTPKLLRIKLVNIDIKINAVKILFYLIFYFLKRKSSSKTGV</sequence>
<gene>
    <name evidence="1" type="ORF">X975_12427</name>
</gene>
<dbReference type="EMBL" id="KK116622">
    <property type="protein sequence ID" value="KFM68278.1"/>
    <property type="molecule type" value="Genomic_DNA"/>
</dbReference>
<organism evidence="1 2">
    <name type="scientific">Stegodyphus mimosarum</name>
    <name type="common">African social velvet spider</name>
    <dbReference type="NCBI Taxonomy" id="407821"/>
    <lineage>
        <taxon>Eukaryota</taxon>
        <taxon>Metazoa</taxon>
        <taxon>Ecdysozoa</taxon>
        <taxon>Arthropoda</taxon>
        <taxon>Chelicerata</taxon>
        <taxon>Arachnida</taxon>
        <taxon>Araneae</taxon>
        <taxon>Araneomorphae</taxon>
        <taxon>Entelegynae</taxon>
        <taxon>Eresoidea</taxon>
        <taxon>Eresidae</taxon>
        <taxon>Stegodyphus</taxon>
    </lineage>
</organism>
<feature type="non-terminal residue" evidence="1">
    <location>
        <position position="1"/>
    </location>
</feature>
<dbReference type="Proteomes" id="UP000054359">
    <property type="component" value="Unassembled WGS sequence"/>
</dbReference>
<dbReference type="AlphaFoldDB" id="A0A087TT39"/>
<reference evidence="1 2" key="1">
    <citation type="submission" date="2013-11" db="EMBL/GenBank/DDBJ databases">
        <title>Genome sequencing of Stegodyphus mimosarum.</title>
        <authorList>
            <person name="Bechsgaard J."/>
        </authorList>
    </citation>
    <scope>NUCLEOTIDE SEQUENCE [LARGE SCALE GENOMIC DNA]</scope>
</reference>
<evidence type="ECO:0000313" key="1">
    <source>
        <dbReference type="EMBL" id="KFM68278.1"/>
    </source>
</evidence>
<evidence type="ECO:0000313" key="2">
    <source>
        <dbReference type="Proteomes" id="UP000054359"/>
    </source>
</evidence>
<feature type="non-terminal residue" evidence="1">
    <location>
        <position position="69"/>
    </location>
</feature>
<accession>A0A087TT39</accession>
<proteinExistence type="predicted"/>
<name>A0A087TT39_STEMI</name>
<protein>
    <submittedName>
        <fullName evidence="1">Uncharacterized protein</fullName>
    </submittedName>
</protein>